<protein>
    <submittedName>
        <fullName evidence="3">Uncharacterized protein</fullName>
    </submittedName>
</protein>
<name>A0AA39FYL9_9HYME</name>
<gene>
    <name evidence="3" type="ORF">PV328_001914</name>
</gene>
<reference evidence="3" key="1">
    <citation type="journal article" date="2023" name="bioRxiv">
        <title>Scaffold-level genome assemblies of two parasitoid biocontrol wasps reveal the parthenogenesis mechanism and an associated novel virus.</title>
        <authorList>
            <person name="Inwood S."/>
            <person name="Skelly J."/>
            <person name="Guhlin J."/>
            <person name="Harrop T."/>
            <person name="Goldson S."/>
            <person name="Dearden P."/>
        </authorList>
    </citation>
    <scope>NUCLEOTIDE SEQUENCE</scope>
    <source>
        <strain evidence="3">Irish</strain>
        <tissue evidence="3">Whole body</tissue>
    </source>
</reference>
<dbReference type="AlphaFoldDB" id="A0AA39FYL9"/>
<dbReference type="EMBL" id="JAQQBS010000001">
    <property type="protein sequence ID" value="KAK0177916.1"/>
    <property type="molecule type" value="Genomic_DNA"/>
</dbReference>
<evidence type="ECO:0000313" key="4">
    <source>
        <dbReference type="Proteomes" id="UP001168990"/>
    </source>
</evidence>
<dbReference type="InterPro" id="IPR000618">
    <property type="entry name" value="Insect_cuticle"/>
</dbReference>
<feature type="compositionally biased region" description="Pro residues" evidence="2">
    <location>
        <begin position="57"/>
        <end position="67"/>
    </location>
</feature>
<organism evidence="3 4">
    <name type="scientific">Microctonus aethiopoides</name>
    <dbReference type="NCBI Taxonomy" id="144406"/>
    <lineage>
        <taxon>Eukaryota</taxon>
        <taxon>Metazoa</taxon>
        <taxon>Ecdysozoa</taxon>
        <taxon>Arthropoda</taxon>
        <taxon>Hexapoda</taxon>
        <taxon>Insecta</taxon>
        <taxon>Pterygota</taxon>
        <taxon>Neoptera</taxon>
        <taxon>Endopterygota</taxon>
        <taxon>Hymenoptera</taxon>
        <taxon>Apocrita</taxon>
        <taxon>Ichneumonoidea</taxon>
        <taxon>Braconidae</taxon>
        <taxon>Euphorinae</taxon>
        <taxon>Microctonus</taxon>
    </lineage>
</organism>
<sequence>MGTFVSRAEKLSTGQKAPLHAIYSGGVALRTPLIGKRAAADVGSRPDVGRSGGVVPKRPPAPQLPPPPEEDGVIREETEDLKIVDGKPVRVVKGRLAYSSPEGLPVAVKYEADENGNRASFTIGTATSGGGGGGGSGNRSSGGGGGKSKDAGGGSKSGGGGGGRSGGGGKGDTTYLPPMNKKNNNNVDKSYLPPS</sequence>
<dbReference type="Proteomes" id="UP001168990">
    <property type="component" value="Unassembled WGS sequence"/>
</dbReference>
<evidence type="ECO:0000313" key="3">
    <source>
        <dbReference type="EMBL" id="KAK0177916.1"/>
    </source>
</evidence>
<comment type="caution">
    <text evidence="3">The sequence shown here is derived from an EMBL/GenBank/DDBJ whole genome shotgun (WGS) entry which is preliminary data.</text>
</comment>
<evidence type="ECO:0000256" key="1">
    <source>
        <dbReference type="PROSITE-ProRule" id="PRU00497"/>
    </source>
</evidence>
<dbReference type="PROSITE" id="PS51155">
    <property type="entry name" value="CHIT_BIND_RR_2"/>
    <property type="match status" value="1"/>
</dbReference>
<feature type="region of interest" description="Disordered" evidence="2">
    <location>
        <begin position="120"/>
        <end position="195"/>
    </location>
</feature>
<keyword evidence="1" id="KW-0193">Cuticle</keyword>
<feature type="region of interest" description="Disordered" evidence="2">
    <location>
        <begin position="38"/>
        <end position="75"/>
    </location>
</feature>
<evidence type="ECO:0000256" key="2">
    <source>
        <dbReference type="SAM" id="MobiDB-lite"/>
    </source>
</evidence>
<keyword evidence="4" id="KW-1185">Reference proteome</keyword>
<dbReference type="Pfam" id="PF00379">
    <property type="entry name" value="Chitin_bind_4"/>
    <property type="match status" value="1"/>
</dbReference>
<reference evidence="3" key="2">
    <citation type="submission" date="2023-03" db="EMBL/GenBank/DDBJ databases">
        <authorList>
            <person name="Inwood S.N."/>
            <person name="Skelly J.G."/>
            <person name="Guhlin J."/>
            <person name="Harrop T.W.R."/>
            <person name="Goldson S.G."/>
            <person name="Dearden P.K."/>
        </authorList>
    </citation>
    <scope>NUCLEOTIDE SEQUENCE</scope>
    <source>
        <strain evidence="3">Irish</strain>
        <tissue evidence="3">Whole body</tissue>
    </source>
</reference>
<proteinExistence type="predicted"/>
<feature type="compositionally biased region" description="Gly residues" evidence="2">
    <location>
        <begin position="127"/>
        <end position="171"/>
    </location>
</feature>
<dbReference type="GO" id="GO:0042302">
    <property type="term" value="F:structural constituent of cuticle"/>
    <property type="evidence" value="ECO:0007669"/>
    <property type="project" value="UniProtKB-UniRule"/>
</dbReference>
<accession>A0AA39FYL9</accession>